<dbReference type="CDD" id="cd13578">
    <property type="entry name" value="PBP2_Bug27"/>
    <property type="match status" value="1"/>
</dbReference>
<organism evidence="2">
    <name type="scientific">uncultured Acetobacteraceae bacterium</name>
    <dbReference type="NCBI Taxonomy" id="169975"/>
    <lineage>
        <taxon>Bacteria</taxon>
        <taxon>Pseudomonadati</taxon>
        <taxon>Pseudomonadota</taxon>
        <taxon>Alphaproteobacteria</taxon>
        <taxon>Acetobacterales</taxon>
        <taxon>Acetobacteraceae</taxon>
        <taxon>environmental samples</taxon>
    </lineage>
</organism>
<dbReference type="Pfam" id="PF03401">
    <property type="entry name" value="TctC"/>
    <property type="match status" value="1"/>
</dbReference>
<dbReference type="Gene3D" id="3.40.190.10">
    <property type="entry name" value="Periplasmic binding protein-like II"/>
    <property type="match status" value="1"/>
</dbReference>
<evidence type="ECO:0000256" key="1">
    <source>
        <dbReference type="ARBA" id="ARBA00006987"/>
    </source>
</evidence>
<dbReference type="AlphaFoldDB" id="A0A6J4HRH9"/>
<reference evidence="2" key="1">
    <citation type="submission" date="2020-02" db="EMBL/GenBank/DDBJ databases">
        <authorList>
            <person name="Meier V. D."/>
        </authorList>
    </citation>
    <scope>NUCLEOTIDE SEQUENCE</scope>
    <source>
        <strain evidence="2">AVDCRST_MAG04</strain>
    </source>
</reference>
<dbReference type="PANTHER" id="PTHR42928:SF5">
    <property type="entry name" value="BLR1237 PROTEIN"/>
    <property type="match status" value="1"/>
</dbReference>
<evidence type="ECO:0000313" key="2">
    <source>
        <dbReference type="EMBL" id="CAA9231431.1"/>
    </source>
</evidence>
<proteinExistence type="inferred from homology"/>
<sequence length="329" mass="33578">MPSRRRTLFAAAAAVASTVPVRSSAQEGGAWRPSRPIRFIVPFVAGGSTDVAARLIAERMGELLGQPVVVENRGGSGGNIGGEMAARAAPDGHTLLMGVTGLLSTNPHIYRSMGFDPARDLAPVSMAYTSDMVIVAPRGLPVATLPEFVAHARARPGALSFGSSGHGASTHTASELFRLAAGIEMLHVPYRGSGAAMNDLLAGTLQMMLIQIAGAAGQIRDGQVRALAVTGPRRHPLLPEVPTVGEAGWPEATATSWGCVMAPAGTPAPVVAALNAAVVGAVGTPAVAQRMAAAGVDGEAGTPEALAAFIAAERAKWGRVVRDARIAVE</sequence>
<gene>
    <name evidence="2" type="ORF">AVDCRST_MAG04-1142</name>
</gene>
<dbReference type="PANTHER" id="PTHR42928">
    <property type="entry name" value="TRICARBOXYLATE-BINDING PROTEIN"/>
    <property type="match status" value="1"/>
</dbReference>
<dbReference type="PIRSF" id="PIRSF017082">
    <property type="entry name" value="YflP"/>
    <property type="match status" value="1"/>
</dbReference>
<dbReference type="EMBL" id="CADCTL010000083">
    <property type="protein sequence ID" value="CAA9231431.1"/>
    <property type="molecule type" value="Genomic_DNA"/>
</dbReference>
<dbReference type="InterPro" id="IPR042100">
    <property type="entry name" value="Bug_dom1"/>
</dbReference>
<dbReference type="InterPro" id="IPR005064">
    <property type="entry name" value="BUG"/>
</dbReference>
<protein>
    <submittedName>
        <fullName evidence="2">BUG/TctC family periplasmic protein</fullName>
    </submittedName>
</protein>
<comment type="similarity">
    <text evidence="1">Belongs to the UPF0065 (bug) family.</text>
</comment>
<accession>A0A6J4HRH9</accession>
<dbReference type="SUPFAM" id="SSF53850">
    <property type="entry name" value="Periplasmic binding protein-like II"/>
    <property type="match status" value="1"/>
</dbReference>
<dbReference type="Gene3D" id="3.40.190.150">
    <property type="entry name" value="Bordetella uptake gene, domain 1"/>
    <property type="match status" value="1"/>
</dbReference>
<name>A0A6J4HRH9_9PROT</name>